<reference evidence="1" key="1">
    <citation type="submission" date="2022-02" db="EMBL/GenBank/DDBJ databases">
        <authorList>
            <person name="Tian F."/>
            <person name="Li J."/>
            <person name="Li F."/>
            <person name="Tong Y."/>
        </authorList>
    </citation>
    <scope>NUCLEOTIDE SEQUENCE</scope>
</reference>
<gene>
    <name evidence="1" type="ORF">HHOHNEGG_00019</name>
</gene>
<proteinExistence type="predicted"/>
<protein>
    <recommendedName>
        <fullName evidence="3">Major capsid protein</fullName>
    </recommendedName>
</protein>
<name>A0AAE9K5K6_9CAUD</name>
<dbReference type="Proteomes" id="UP000831594">
    <property type="component" value="Segment"/>
</dbReference>
<dbReference type="Pfam" id="PF25622">
    <property type="entry name" value="Phi29_MCP"/>
    <property type="match status" value="1"/>
</dbReference>
<accession>A0AAE9K5K6</accession>
<sequence>MAENKVSTNSEILEVMRDDLAEQGVHLPTKLNAETMAEVRDIVTKYPANMNAFITTLTNKIVKSKIYSKNFSNPLGKLKKGYCEYGEGIEQLFVLDASIKNFGDNSADGGTDEGALIRKRIPEVKSMYITINYDKEGKATVTNKQLRKAFMSETGLAGLVASIVQSVQNGLEKKEFKTTKNLIGALIQGKQINCQTDTISETAIDSKVWKQNLVELSYDGGIAGNSKKLLKDLRTYARNFTFPSTKYNPAQVETWSNKEDLVFITTPEVESEIDVETLASAFNPEFCDIKYDVIIVDEIPTTDGNAFGVLMDKDFLQIWDTWKDASSFYNPKGQYTNYFGNNENIFAGCLYAQAVVFKKGA</sequence>
<evidence type="ECO:0000313" key="1">
    <source>
        <dbReference type="EMBL" id="UNY47196.1"/>
    </source>
</evidence>
<evidence type="ECO:0008006" key="3">
    <source>
        <dbReference type="Google" id="ProtNLM"/>
    </source>
</evidence>
<keyword evidence="2" id="KW-1185">Reference proteome</keyword>
<organism evidence="1 2">
    <name type="scientific">Clostridium phage LPCPA6</name>
    <dbReference type="NCBI Taxonomy" id="2924884"/>
    <lineage>
        <taxon>Viruses</taxon>
        <taxon>Duplodnaviria</taxon>
        <taxon>Heunggongvirae</taxon>
        <taxon>Uroviricota</taxon>
        <taxon>Caudoviricetes</taxon>
        <taxon>Guelinviridae</taxon>
        <taxon>Hzauvirus</taxon>
        <taxon>Hzauvirus LPCPA6</taxon>
    </lineage>
</organism>
<dbReference type="EMBL" id="OM638104">
    <property type="protein sequence ID" value="UNY47196.1"/>
    <property type="molecule type" value="Genomic_DNA"/>
</dbReference>
<evidence type="ECO:0000313" key="2">
    <source>
        <dbReference type="Proteomes" id="UP000831594"/>
    </source>
</evidence>